<keyword evidence="2" id="KW-1185">Reference proteome</keyword>
<dbReference type="Proteomes" id="UP001044222">
    <property type="component" value="Unassembled WGS sequence"/>
</dbReference>
<reference evidence="1" key="1">
    <citation type="submission" date="2021-01" db="EMBL/GenBank/DDBJ databases">
        <title>A chromosome-scale assembly of European eel, Anguilla anguilla.</title>
        <authorList>
            <person name="Henkel C."/>
            <person name="Jong-Raadsen S.A."/>
            <person name="Dufour S."/>
            <person name="Weltzien F.-A."/>
            <person name="Palstra A.P."/>
            <person name="Pelster B."/>
            <person name="Spaink H.P."/>
            <person name="Van Den Thillart G.E."/>
            <person name="Jansen H."/>
            <person name="Zahm M."/>
            <person name="Klopp C."/>
            <person name="Cedric C."/>
            <person name="Louis A."/>
            <person name="Berthelot C."/>
            <person name="Parey E."/>
            <person name="Roest Crollius H."/>
            <person name="Montfort J."/>
            <person name="Robinson-Rechavi M."/>
            <person name="Bucao C."/>
            <person name="Bouchez O."/>
            <person name="Gislard M."/>
            <person name="Lluch J."/>
            <person name="Milhes M."/>
            <person name="Lampietro C."/>
            <person name="Lopez Roques C."/>
            <person name="Donnadieu C."/>
            <person name="Braasch I."/>
            <person name="Desvignes T."/>
            <person name="Postlethwait J."/>
            <person name="Bobe J."/>
            <person name="Guiguen Y."/>
            <person name="Dirks R."/>
        </authorList>
    </citation>
    <scope>NUCLEOTIDE SEQUENCE</scope>
    <source>
        <strain evidence="1">Tag_6206</strain>
        <tissue evidence="1">Liver</tissue>
    </source>
</reference>
<dbReference type="EMBL" id="JAFIRN010000004">
    <property type="protein sequence ID" value="KAG5850333.1"/>
    <property type="molecule type" value="Genomic_DNA"/>
</dbReference>
<proteinExistence type="predicted"/>
<feature type="non-terminal residue" evidence="1">
    <location>
        <position position="1"/>
    </location>
</feature>
<dbReference type="AlphaFoldDB" id="A0A9D3S0Q8"/>
<protein>
    <submittedName>
        <fullName evidence="1">Uncharacterized protein</fullName>
    </submittedName>
</protein>
<gene>
    <name evidence="1" type="ORF">ANANG_G00081120</name>
</gene>
<comment type="caution">
    <text evidence="1">The sequence shown here is derived from an EMBL/GenBank/DDBJ whole genome shotgun (WGS) entry which is preliminary data.</text>
</comment>
<organism evidence="1 2">
    <name type="scientific">Anguilla anguilla</name>
    <name type="common">European freshwater eel</name>
    <name type="synonym">Muraena anguilla</name>
    <dbReference type="NCBI Taxonomy" id="7936"/>
    <lineage>
        <taxon>Eukaryota</taxon>
        <taxon>Metazoa</taxon>
        <taxon>Chordata</taxon>
        <taxon>Craniata</taxon>
        <taxon>Vertebrata</taxon>
        <taxon>Euteleostomi</taxon>
        <taxon>Actinopterygii</taxon>
        <taxon>Neopterygii</taxon>
        <taxon>Teleostei</taxon>
        <taxon>Anguilliformes</taxon>
        <taxon>Anguillidae</taxon>
        <taxon>Anguilla</taxon>
    </lineage>
</organism>
<name>A0A9D3S0Q8_ANGAN</name>
<evidence type="ECO:0000313" key="2">
    <source>
        <dbReference type="Proteomes" id="UP001044222"/>
    </source>
</evidence>
<accession>A0A9D3S0Q8</accession>
<sequence>NIPCNVSPEVVNELFSVAQAGGIIPDITLDRTLNDFLSLNSSEVLSQQYLGIQRSLPPERLASYNQDLATTFGPGAQVPFGGVGIVALALSLFLEVLAHENTADPIKRIFGADHSTDIGTLVSEYLKQVPRVANDSQKMAEVPRVANDSQKMAEVTERYDRALTYELMDYFEEMTIDRRISSAGMKQWLNGAAFHLHLRIHQVRMGTHKQGSAESLGVFYKFGIPGLFKTYTDYLQRNARETPPGSRPGVLVVEPSRNITHRVQHRPCESEGIANMMVRKVLEVQGLQRTVDFFEETGKHIESLINQRGNFSLLSKVLTE</sequence>
<evidence type="ECO:0000313" key="1">
    <source>
        <dbReference type="EMBL" id="KAG5850333.1"/>
    </source>
</evidence>